<dbReference type="EMBL" id="PIOC01000028">
    <property type="protein sequence ID" value="RDW16001.1"/>
    <property type="molecule type" value="Genomic_DNA"/>
</dbReference>
<accession>A0A3D8PL88</accession>
<comment type="subcellular location">
    <subcellularLocation>
        <location evidence="1">Endomembrane system</location>
        <topology evidence="1">Multi-pass membrane protein</topology>
    </subcellularLocation>
</comment>
<protein>
    <submittedName>
        <fullName evidence="5">Multidrug DMT transporter permease</fullName>
    </submittedName>
</protein>
<evidence type="ECO:0000313" key="6">
    <source>
        <dbReference type="Proteomes" id="UP000257143"/>
    </source>
</evidence>
<dbReference type="InterPro" id="IPR000620">
    <property type="entry name" value="EamA_dom"/>
</dbReference>
<dbReference type="GO" id="GO:0016020">
    <property type="term" value="C:membrane"/>
    <property type="evidence" value="ECO:0007669"/>
    <property type="project" value="InterPro"/>
</dbReference>
<organism evidence="5 6">
    <name type="scientific">Oceanobacillus arenosus</name>
    <dbReference type="NCBI Taxonomy" id="1229153"/>
    <lineage>
        <taxon>Bacteria</taxon>
        <taxon>Bacillati</taxon>
        <taxon>Bacillota</taxon>
        <taxon>Bacilli</taxon>
        <taxon>Bacillales</taxon>
        <taxon>Bacillaceae</taxon>
        <taxon>Oceanobacillus</taxon>
    </lineage>
</organism>
<feature type="transmembrane region" description="Helical" evidence="3">
    <location>
        <begin position="292"/>
        <end position="311"/>
    </location>
</feature>
<keyword evidence="3" id="KW-0812">Transmembrane</keyword>
<gene>
    <name evidence="5" type="ORF">CWR48_17540</name>
</gene>
<proteinExistence type="inferred from homology"/>
<dbReference type="OrthoDB" id="3180815at2"/>
<evidence type="ECO:0000259" key="4">
    <source>
        <dbReference type="Pfam" id="PF00892"/>
    </source>
</evidence>
<sequence length="314" mass="33938">MLFNNNGGLYNMKRHHAIITFLLGAAFFGLNPLFINLGYAAGWTLNEIIVVQAIIALIILWTIGIFALRRHPQAAKKLTIKTVLSLIVAGSFTGLTSILYYASMQYLPVSLAVVLLFQFVWIGVLFEWVFSRKRPSKQTMVTVVLTLVGVLFAADVFNGGLSDITILGFVLGIGSAFSYSAFIIVSGRVAVEVPATIRTPLMITGAALLIFIVFPPHMSLSAEVLSSGSIWLYAGGLALCGLILTPLMFAMSTPHISPGLATILGAVELPVSVIVAYIGLSEYIAPSRWFGVLLILVAIVIGEIKGIWHVLMKR</sequence>
<comment type="caution">
    <text evidence="5">The sequence shown here is derived from an EMBL/GenBank/DDBJ whole genome shotgun (WGS) entry which is preliminary data.</text>
</comment>
<dbReference type="InterPro" id="IPR037185">
    <property type="entry name" value="EmrE-like"/>
</dbReference>
<comment type="similarity">
    <text evidence="2">Belongs to the EamA transporter family.</text>
</comment>
<evidence type="ECO:0000256" key="1">
    <source>
        <dbReference type="ARBA" id="ARBA00004127"/>
    </source>
</evidence>
<reference evidence="6" key="1">
    <citation type="submission" date="2017-11" db="EMBL/GenBank/DDBJ databases">
        <authorList>
            <person name="Zhu W."/>
        </authorList>
    </citation>
    <scope>NUCLEOTIDE SEQUENCE [LARGE SCALE GENOMIC DNA]</scope>
    <source>
        <strain evidence="6">CAU 1183</strain>
    </source>
</reference>
<feature type="transmembrane region" description="Helical" evidence="3">
    <location>
        <begin position="230"/>
        <end position="249"/>
    </location>
</feature>
<feature type="transmembrane region" description="Helical" evidence="3">
    <location>
        <begin position="48"/>
        <end position="68"/>
    </location>
</feature>
<keyword evidence="3" id="KW-1133">Transmembrane helix</keyword>
<name>A0A3D8PL88_9BACI</name>
<feature type="transmembrane region" description="Helical" evidence="3">
    <location>
        <begin position="140"/>
        <end position="158"/>
    </location>
</feature>
<feature type="transmembrane region" description="Helical" evidence="3">
    <location>
        <begin position="80"/>
        <end position="101"/>
    </location>
</feature>
<keyword evidence="3" id="KW-0472">Membrane</keyword>
<evidence type="ECO:0000313" key="5">
    <source>
        <dbReference type="EMBL" id="RDW16001.1"/>
    </source>
</evidence>
<feature type="domain" description="EamA" evidence="4">
    <location>
        <begin position="17"/>
        <end position="152"/>
    </location>
</feature>
<feature type="transmembrane region" description="Helical" evidence="3">
    <location>
        <begin position="164"/>
        <end position="185"/>
    </location>
</feature>
<dbReference type="SUPFAM" id="SSF103481">
    <property type="entry name" value="Multidrug resistance efflux transporter EmrE"/>
    <property type="match status" value="2"/>
</dbReference>
<dbReference type="Pfam" id="PF00892">
    <property type="entry name" value="EamA"/>
    <property type="match status" value="1"/>
</dbReference>
<feature type="transmembrane region" description="Helical" evidence="3">
    <location>
        <begin position="21"/>
        <end position="42"/>
    </location>
</feature>
<keyword evidence="6" id="KW-1185">Reference proteome</keyword>
<feature type="transmembrane region" description="Helical" evidence="3">
    <location>
        <begin position="197"/>
        <end position="218"/>
    </location>
</feature>
<dbReference type="PANTHER" id="PTHR22911">
    <property type="entry name" value="ACYL-MALONYL CONDENSING ENZYME-RELATED"/>
    <property type="match status" value="1"/>
</dbReference>
<dbReference type="Proteomes" id="UP000257143">
    <property type="component" value="Unassembled WGS sequence"/>
</dbReference>
<evidence type="ECO:0000256" key="3">
    <source>
        <dbReference type="SAM" id="Phobius"/>
    </source>
</evidence>
<dbReference type="PANTHER" id="PTHR22911:SF137">
    <property type="entry name" value="SOLUTE CARRIER FAMILY 35 MEMBER G2-RELATED"/>
    <property type="match status" value="1"/>
</dbReference>
<feature type="transmembrane region" description="Helical" evidence="3">
    <location>
        <begin position="261"/>
        <end position="280"/>
    </location>
</feature>
<dbReference type="AlphaFoldDB" id="A0A3D8PL88"/>
<evidence type="ECO:0000256" key="2">
    <source>
        <dbReference type="ARBA" id="ARBA00007362"/>
    </source>
</evidence>
<feature type="transmembrane region" description="Helical" evidence="3">
    <location>
        <begin position="107"/>
        <end position="128"/>
    </location>
</feature>